<evidence type="ECO:0000259" key="1">
    <source>
        <dbReference type="Pfam" id="PF01584"/>
    </source>
</evidence>
<dbReference type="GO" id="GO:0007165">
    <property type="term" value="P:signal transduction"/>
    <property type="evidence" value="ECO:0007669"/>
    <property type="project" value="InterPro"/>
</dbReference>
<dbReference type="OrthoDB" id="9790406at2"/>
<dbReference type="SUPFAM" id="SSF50341">
    <property type="entry name" value="CheW-like"/>
    <property type="match status" value="1"/>
</dbReference>
<dbReference type="AlphaFoldDB" id="A0A5Q0BU52"/>
<dbReference type="EMBL" id="CP044205">
    <property type="protein sequence ID" value="QFY45196.1"/>
    <property type="molecule type" value="Genomic_DNA"/>
</dbReference>
<protein>
    <recommendedName>
        <fullName evidence="1">CheW-like domain-containing protein</fullName>
    </recommendedName>
</protein>
<dbReference type="RefSeq" id="WP_153251148.1">
    <property type="nucleotide sequence ID" value="NZ_CP044205.1"/>
</dbReference>
<evidence type="ECO:0000313" key="2">
    <source>
        <dbReference type="EMBL" id="QFY45196.1"/>
    </source>
</evidence>
<dbReference type="InterPro" id="IPR036061">
    <property type="entry name" value="CheW-like_dom_sf"/>
</dbReference>
<name>A0A5Q0BU52_9GAMM</name>
<evidence type="ECO:0000313" key="3">
    <source>
        <dbReference type="Proteomes" id="UP000325755"/>
    </source>
</evidence>
<reference evidence="2 3" key="1">
    <citation type="submission" date="2019-09" db="EMBL/GenBank/DDBJ databases">
        <title>Ecophysiology of the spiral-shaped methanotroph Methylospira mobilis as revealed by the complete genome sequence.</title>
        <authorList>
            <person name="Oshkin I.Y."/>
            <person name="Dedysh S.N."/>
            <person name="Miroshnikov K."/>
            <person name="Danilova O.V."/>
            <person name="Hakobyan A."/>
            <person name="Liesack W."/>
        </authorList>
    </citation>
    <scope>NUCLEOTIDE SEQUENCE [LARGE SCALE GENOMIC DNA]</scope>
    <source>
        <strain evidence="2 3">Shm1</strain>
    </source>
</reference>
<accession>A0A5Q0BU52</accession>
<dbReference type="KEGG" id="mmob:F6R98_18800"/>
<keyword evidence="3" id="KW-1185">Reference proteome</keyword>
<dbReference type="Proteomes" id="UP000325755">
    <property type="component" value="Chromosome"/>
</dbReference>
<dbReference type="Gene3D" id="2.40.50.180">
    <property type="entry name" value="CheA-289, Domain 4"/>
    <property type="match status" value="1"/>
</dbReference>
<dbReference type="GO" id="GO:0006935">
    <property type="term" value="P:chemotaxis"/>
    <property type="evidence" value="ECO:0007669"/>
    <property type="project" value="InterPro"/>
</dbReference>
<gene>
    <name evidence="2" type="ORF">F6R98_18800</name>
</gene>
<organism evidence="2 3">
    <name type="scientific">Candidatus Methylospira mobilis</name>
    <dbReference type="NCBI Taxonomy" id="1808979"/>
    <lineage>
        <taxon>Bacteria</taxon>
        <taxon>Pseudomonadati</taxon>
        <taxon>Pseudomonadota</taxon>
        <taxon>Gammaproteobacteria</taxon>
        <taxon>Methylococcales</taxon>
        <taxon>Methylococcaceae</taxon>
        <taxon>Candidatus Methylospira</taxon>
    </lineage>
</organism>
<proteinExistence type="predicted"/>
<sequence>MDIRRIKETVEPGQVTEAPRIPAFIRGMINLRGTVQGRPGNRCCFVR</sequence>
<feature type="domain" description="CheW-like" evidence="1">
    <location>
        <begin position="2"/>
        <end position="35"/>
    </location>
</feature>
<dbReference type="InParanoid" id="A0A5Q0BU52"/>
<dbReference type="Pfam" id="PF01584">
    <property type="entry name" value="CheW"/>
    <property type="match status" value="1"/>
</dbReference>
<dbReference type="InterPro" id="IPR002545">
    <property type="entry name" value="CheW-lke_dom"/>
</dbReference>